<gene>
    <name evidence="8" type="ORF">BLTE_16100</name>
</gene>
<organism evidence="8 9">
    <name type="scientific">Blastochloris tepida</name>
    <dbReference type="NCBI Taxonomy" id="2233851"/>
    <lineage>
        <taxon>Bacteria</taxon>
        <taxon>Pseudomonadati</taxon>
        <taxon>Pseudomonadota</taxon>
        <taxon>Alphaproteobacteria</taxon>
        <taxon>Hyphomicrobiales</taxon>
        <taxon>Blastochloridaceae</taxon>
        <taxon>Blastochloris</taxon>
    </lineage>
</organism>
<dbReference type="PRINTS" id="PR00205">
    <property type="entry name" value="CADHERIN"/>
</dbReference>
<evidence type="ECO:0000256" key="2">
    <source>
        <dbReference type="ARBA" id="ARBA00022692"/>
    </source>
</evidence>
<evidence type="ECO:0000313" key="8">
    <source>
        <dbReference type="EMBL" id="BBF92925.1"/>
    </source>
</evidence>
<evidence type="ECO:0000313" key="9">
    <source>
        <dbReference type="Proteomes" id="UP000266934"/>
    </source>
</evidence>
<dbReference type="PROSITE" id="PS00232">
    <property type="entry name" value="CADHERIN_1"/>
    <property type="match status" value="1"/>
</dbReference>
<feature type="domain" description="Cadherin" evidence="7">
    <location>
        <begin position="961"/>
        <end position="1061"/>
    </location>
</feature>
<dbReference type="PANTHER" id="PTHR24026">
    <property type="entry name" value="FAT ATYPICAL CADHERIN-RELATED"/>
    <property type="match status" value="1"/>
</dbReference>
<proteinExistence type="predicted"/>
<dbReference type="GO" id="GO:0005886">
    <property type="term" value="C:plasma membrane"/>
    <property type="evidence" value="ECO:0007669"/>
    <property type="project" value="UniProtKB-SubCell"/>
</dbReference>
<dbReference type="Gene3D" id="2.150.10.10">
    <property type="entry name" value="Serralysin-like metalloprotease, C-terminal"/>
    <property type="match status" value="5"/>
</dbReference>
<dbReference type="InterPro" id="IPR015919">
    <property type="entry name" value="Cadherin-like_sf"/>
</dbReference>
<protein>
    <recommendedName>
        <fullName evidence="7">Cadherin domain-containing protein</fullName>
    </recommendedName>
</protein>
<dbReference type="InterPro" id="IPR001343">
    <property type="entry name" value="Hemolysn_Ca-bd"/>
</dbReference>
<reference evidence="8 9" key="1">
    <citation type="submission" date="2018-08" db="EMBL/GenBank/DDBJ databases">
        <title>Complete genome sequencing of Blastochloris tepida GI.</title>
        <authorList>
            <person name="Tsukatani Y."/>
            <person name="Mori H."/>
        </authorList>
    </citation>
    <scope>NUCLEOTIDE SEQUENCE [LARGE SCALE GENOMIC DNA]</scope>
    <source>
        <strain evidence="8 9">GI</strain>
    </source>
</reference>
<evidence type="ECO:0000259" key="7">
    <source>
        <dbReference type="PROSITE" id="PS50268"/>
    </source>
</evidence>
<name>A0A348G042_9HYPH</name>
<dbReference type="InterPro" id="IPR020894">
    <property type="entry name" value="Cadherin_CS"/>
</dbReference>
<dbReference type="PROSITE" id="PS50268">
    <property type="entry name" value="CADHERIN_2"/>
    <property type="match status" value="8"/>
</dbReference>
<dbReference type="GO" id="GO:0005509">
    <property type="term" value="F:calcium ion binding"/>
    <property type="evidence" value="ECO:0007669"/>
    <property type="project" value="InterPro"/>
</dbReference>
<feature type="domain" description="Cadherin" evidence="7">
    <location>
        <begin position="1472"/>
        <end position="1556"/>
    </location>
</feature>
<dbReference type="InterPro" id="IPR010221">
    <property type="entry name" value="VCBS_dom"/>
</dbReference>
<dbReference type="PRINTS" id="PR00313">
    <property type="entry name" value="CABNDNGRPT"/>
</dbReference>
<dbReference type="InterPro" id="IPR029062">
    <property type="entry name" value="Class_I_gatase-like"/>
</dbReference>
<dbReference type="Proteomes" id="UP000266934">
    <property type="component" value="Chromosome"/>
</dbReference>
<evidence type="ECO:0000256" key="3">
    <source>
        <dbReference type="ARBA" id="ARBA00022737"/>
    </source>
</evidence>
<dbReference type="InterPro" id="IPR011330">
    <property type="entry name" value="Glyco_hydro/deAcase_b/a-brl"/>
</dbReference>
<dbReference type="Gene3D" id="3.20.20.370">
    <property type="entry name" value="Glycoside hydrolase/deacetylase"/>
    <property type="match status" value="1"/>
</dbReference>
<dbReference type="InterPro" id="IPR002126">
    <property type="entry name" value="Cadherin-like_dom"/>
</dbReference>
<dbReference type="SUPFAM" id="SSF49313">
    <property type="entry name" value="Cadherin-like"/>
    <property type="match status" value="7"/>
</dbReference>
<dbReference type="SUPFAM" id="SSF51120">
    <property type="entry name" value="beta-Roll"/>
    <property type="match status" value="5"/>
</dbReference>
<sequence length="2371" mass="240799">MSGTVGSVTLDGALSDWTASDRIDTGNANPDYEVYGKVAGDSYVFAIKAPSSTTIGNGTTTWLNTDQDAATGYQIWNWAGGVEYKVEFSDSTLTLYSVDASGTASAIQVLDYGLSADGTTIEFAVPKTAIDSPAGLRALIDVNDVTFLPGNYATSYSVTDTSTLPVRTDTTTKIAIVYSETTAANYFGLGGDAAVTAYTQLFLAAQNQAAMAGVPFDVITESDLKDLSKLVNYDAIVFPSFENVKEADVAAITETLTLLAENYDVSLITAGNFMTNDATGAALSDAYARMAQFFDLAPQDGGFLGATQVTVNSSGTGFDGVGGYTAGETINTYANSGGVGWQAFTDATPDTASISVIATQTVSGTGAGTYDAIVTSNANGDRNVHFSTTALLGDNNQLSQAIQYAVGGSSGPTVGLQLTRQDSIFASRTDMDQSQFANEVNPTDGSAGIYDLLLPIVTAWKAEYNFVSSYYINIGDNQGESGYTNWAVSLPYYEQLLALGGEIGSHSLTHLLNLDPAEDTRILTTGTGPGSFEYEFGQSRDAILQHLTALTSIGAAVPGATEYASTAEQILQYYSYLSGGYSSYGAGYPGAFGYLSPADAATGKVYLAPNMKFDFTLVGYQHYTPEAALAEWISEFNSLTSHAEAAVIVWPWHDYGPTNWQGGGYTEAMFTDFIAYVYNSGAEFVTLADLANRIATFEKSSISYSVSGDTITATVTSADAGKFALDLDNLSGKVIASVAGWYAYDDDSVFTPTLGGATATYTINLGTTAADVTHITALPMRADLVSVSGDGVNLSFSLVGEGKLTVDLGGTAGRTLSVSGATVVSQTGDILVLDVGGSGTHTVNIIQDAAPTITSLGGGDTATASVAENGKVVAALTATDPDLGLALNPQTLTFSIVGGEDAALFEIVEGNLVFKAAPDYEALPADAGATQGYQVTVQVSDGKGFVDTQTITVNVTDVNDVAPTITTAATQSVAENTTFVAALTSTDIDTVGTSPATFSITGGADAAVFSIVDGNLVFNSAPDYETGPHSYEVQVTASDGTNATVQTISVAVTDVNEPPTVTMVEAQSVAENTSVVAALTATDPDQGQTLSFSIAGGEDADLFEIVGGNLVFKTAPNFEALPAAGATQGYQVTVQVSDGKGGTDTRTITVDVTDVNEAPTVTMAETQSVAENTSVVAALTATDPDQGQTLSFSIAGGEDAALFDIVDGNLVFKSAPDYEGLPAAGSTAGYQVTVQASDGLGGTDTQDITVNVTDLNDVAPTITTAAAQATAENTTFVAALTSTDPDTVGIKPATFTITGGADADLFKIVGGNLVFKAAPNYETDPHSYEVQVTASDGANTTAQTITVTLTDVNELPAITTAAAQSVTENTKIITALTATDPDQGQTLSFAITGGEDAALFEIVDGNLVFKSAPDFETLPAAGPTPGYQVTVEVSDGQGGTDTRTISVDVTDLNDVVPVITTAETQSVAESRTFVAALASTDPDTVGTNPAIFTVTGGADADLFEIVGGNLVFKTAPDFETDPHSYVVEVTADDGVNAIAKTINVVLTDINDNAPIIGPNDPSGDLAVNVAENSTVVATLMATDADTVDDTPATFSISGGADADLFEIVDGSLVFKQAPDYETPADADHDNVYVVEVSASDGVNSSVRTLAVSVTNIVGVTINGTSAANVINGKTPVAGQPMPTDEEDEINGGSGNDTIFGLGGNDILNGGTGADTMTGGTGNDTYVVDNAKDVVDETDGDGTDLVLSSVTFSLSDALRAKGDIENLTLTGKGKINGTGNTLANIIIGNVSNNVLAGLGGADHMDGGLGTDTASYAASGAGVNVSLMTGAASGGDAEGDTLVSIEYLTGSAFNDTLEGDGGTNYLVGGLGIDTVSYANATAGVTVSLASTKWQNTIGAGRDLLSGFENLTGSAFDDKLTGSKAANVLVGGAGNDVLNGWVGADTMIGGAGNDTYVVDNAGDVVDESGGDGIDLVQSSVTFSLSDGVHAIGDIENLTLTGKAKIDGTGNALANVIIGNAGANVLTGLGGDDTLNGGAGADTMIGGTGNDTYVVDNAKDVVDETGGDGIDLVQSSVTFSLSDALRAKGDIENLTLTGKASINGTGNALDNQITGNIGNNVLAGLGGADHLDGGLGIDTASYAASSAGVTVSLMTGQGSGGDAEGDTLVNIEYLTGSAFNDTLEGDGGTNYLVGGLGIDTVSYANATAGVTVNLASTKWQNTGGAGRDLLSGFENVIGSDYADTLIGTKGDNVIAGGGGDDRLTGGAGADTFVFDFPSDGVDTITDFVSGTDRLQFSADGFGGGLTPGETVALVTAANIASAMNADGGGYFIFANAGADAGTLYWDENGGEGSDAVAIAKISPTGVLVPSDFHIV</sequence>
<feature type="domain" description="Cadherin" evidence="7">
    <location>
        <begin position="1157"/>
        <end position="1262"/>
    </location>
</feature>
<keyword evidence="3" id="KW-0677">Repeat</keyword>
<keyword evidence="5" id="KW-1133">Transmembrane helix</keyword>
<dbReference type="InterPro" id="IPR018511">
    <property type="entry name" value="Hemolysin-typ_Ca-bd_CS"/>
</dbReference>
<keyword evidence="4" id="KW-0106">Calcium</keyword>
<evidence type="ECO:0000256" key="1">
    <source>
        <dbReference type="ARBA" id="ARBA00004370"/>
    </source>
</evidence>
<comment type="subcellular location">
    <subcellularLocation>
        <location evidence="1">Membrane</location>
    </subcellularLocation>
</comment>
<accession>A0A348G042</accession>
<dbReference type="EMBL" id="AP018907">
    <property type="protein sequence ID" value="BBF92925.1"/>
    <property type="molecule type" value="Genomic_DNA"/>
</dbReference>
<evidence type="ECO:0000256" key="5">
    <source>
        <dbReference type="ARBA" id="ARBA00022989"/>
    </source>
</evidence>
<dbReference type="PANTHER" id="PTHR24026:SF126">
    <property type="entry name" value="PROTOCADHERIN FAT 4"/>
    <property type="match status" value="1"/>
</dbReference>
<dbReference type="KEGG" id="blag:BLTE_16100"/>
<dbReference type="PROSITE" id="PS00330">
    <property type="entry name" value="HEMOLYSIN_CALCIUM"/>
    <property type="match status" value="1"/>
</dbReference>
<keyword evidence="2" id="KW-0812">Transmembrane</keyword>
<evidence type="ECO:0000256" key="4">
    <source>
        <dbReference type="ARBA" id="ARBA00022837"/>
    </source>
</evidence>
<dbReference type="GO" id="GO:0005975">
    <property type="term" value="P:carbohydrate metabolic process"/>
    <property type="evidence" value="ECO:0007669"/>
    <property type="project" value="InterPro"/>
</dbReference>
<dbReference type="SUPFAM" id="SSF88713">
    <property type="entry name" value="Glycoside hydrolase/deacetylase"/>
    <property type="match status" value="1"/>
</dbReference>
<dbReference type="NCBIfam" id="TIGR01965">
    <property type="entry name" value="VCBS_repeat"/>
    <property type="match status" value="1"/>
</dbReference>
<dbReference type="RefSeq" id="WP_126399149.1">
    <property type="nucleotide sequence ID" value="NZ_AP018907.1"/>
</dbReference>
<dbReference type="Gene3D" id="3.40.50.880">
    <property type="match status" value="1"/>
</dbReference>
<dbReference type="SMART" id="SM00112">
    <property type="entry name" value="CA"/>
    <property type="match status" value="8"/>
</dbReference>
<keyword evidence="9" id="KW-1185">Reference proteome</keyword>
<feature type="domain" description="Cadherin" evidence="7">
    <location>
        <begin position="1259"/>
        <end position="1358"/>
    </location>
</feature>
<dbReference type="Gene3D" id="2.60.40.60">
    <property type="entry name" value="Cadherins"/>
    <property type="match status" value="7"/>
</dbReference>
<evidence type="ECO:0000256" key="6">
    <source>
        <dbReference type="ARBA" id="ARBA00023136"/>
    </source>
</evidence>
<feature type="domain" description="Cadherin" evidence="7">
    <location>
        <begin position="1057"/>
        <end position="1161"/>
    </location>
</feature>
<dbReference type="Pfam" id="PF17963">
    <property type="entry name" value="Big_9"/>
    <property type="match status" value="3"/>
</dbReference>
<feature type="domain" description="Cadherin" evidence="7">
    <location>
        <begin position="870"/>
        <end position="965"/>
    </location>
</feature>
<feature type="domain" description="Cadherin" evidence="7">
    <location>
        <begin position="1561"/>
        <end position="1677"/>
    </location>
</feature>
<feature type="domain" description="Cadherin" evidence="7">
    <location>
        <begin position="1365"/>
        <end position="1459"/>
    </location>
</feature>
<dbReference type="InterPro" id="IPR011049">
    <property type="entry name" value="Serralysin-like_metalloprot_C"/>
</dbReference>
<keyword evidence="6" id="KW-0472">Membrane</keyword>
<dbReference type="CDD" id="cd11304">
    <property type="entry name" value="Cadherin_repeat"/>
    <property type="match status" value="8"/>
</dbReference>
<dbReference type="OrthoDB" id="5618759at2"/>
<dbReference type="GO" id="GO:0007156">
    <property type="term" value="P:homophilic cell adhesion via plasma membrane adhesion molecules"/>
    <property type="evidence" value="ECO:0007669"/>
    <property type="project" value="InterPro"/>
</dbReference>
<dbReference type="Pfam" id="PF00353">
    <property type="entry name" value="HemolysinCabind"/>
    <property type="match status" value="8"/>
</dbReference>